<dbReference type="SFLD" id="SFLDG01129">
    <property type="entry name" value="C1.5:_HAD__Beta-PGM__Phosphata"/>
    <property type="match status" value="1"/>
</dbReference>
<dbReference type="EMBL" id="SHKX01000011">
    <property type="protein sequence ID" value="RZU47049.1"/>
    <property type="molecule type" value="Genomic_DNA"/>
</dbReference>
<evidence type="ECO:0000256" key="3">
    <source>
        <dbReference type="ARBA" id="ARBA00022842"/>
    </source>
</evidence>
<dbReference type="SFLD" id="SFLDS00003">
    <property type="entry name" value="Haloacid_Dehalogenase"/>
    <property type="match status" value="1"/>
</dbReference>
<keyword evidence="2 4" id="KW-0378">Hydrolase</keyword>
<dbReference type="Pfam" id="PF00702">
    <property type="entry name" value="Hydrolase"/>
    <property type="match status" value="1"/>
</dbReference>
<dbReference type="InterPro" id="IPR036412">
    <property type="entry name" value="HAD-like_sf"/>
</dbReference>
<dbReference type="Gene3D" id="3.40.50.1000">
    <property type="entry name" value="HAD superfamily/HAD-like"/>
    <property type="match status" value="1"/>
</dbReference>
<dbReference type="AlphaFoldDB" id="A0A4Q7ZB63"/>
<protein>
    <submittedName>
        <fullName evidence="4">Putative hydrolase of the HAD superfamily</fullName>
    </submittedName>
</protein>
<accession>A0A4Q7ZB63</accession>
<evidence type="ECO:0000313" key="5">
    <source>
        <dbReference type="Proteomes" id="UP000292423"/>
    </source>
</evidence>
<evidence type="ECO:0000256" key="2">
    <source>
        <dbReference type="ARBA" id="ARBA00022801"/>
    </source>
</evidence>
<dbReference type="GO" id="GO:0009231">
    <property type="term" value="P:riboflavin biosynthetic process"/>
    <property type="evidence" value="ECO:0007669"/>
    <property type="project" value="TreeGrafter"/>
</dbReference>
<reference evidence="4 5" key="1">
    <citation type="submission" date="2019-02" db="EMBL/GenBank/DDBJ databases">
        <title>Genomic Encyclopedia of Type Strains, Phase IV (KMG-IV): sequencing the most valuable type-strain genomes for metagenomic binning, comparative biology and taxonomic classification.</title>
        <authorList>
            <person name="Goeker M."/>
        </authorList>
    </citation>
    <scope>NUCLEOTIDE SEQUENCE [LARGE SCALE GENOMIC DNA]</scope>
    <source>
        <strain evidence="4 5">DSM 105135</strain>
    </source>
</reference>
<dbReference type="Gene3D" id="1.20.120.1600">
    <property type="match status" value="1"/>
</dbReference>
<dbReference type="InterPro" id="IPR051400">
    <property type="entry name" value="HAD-like_hydrolase"/>
</dbReference>
<sequence>MIKLLTFDLDNTLWSVDPIIIRAENAMMEWLYEHYPELRFRISLVQFEQYKNKIANEHPEISHDLTELRLTTLRQVLEGHVKGDIPGIVKKAYEVFHEQRNIVQYFPYAREVVEDLSKDYALYALSNGNADIHKIGIGHLFEEHYSAGSVGFAKPHPAMFERALQHAGAKPHEAIHIGDHPIQDVQAAQEVGMKTIWVNWFNHPWPLTNPPDGIISHFEDLPQVIAKINASRNKR</sequence>
<dbReference type="PANTHER" id="PTHR46470">
    <property type="entry name" value="N-ACYLNEURAMINATE-9-PHOSPHATASE"/>
    <property type="match status" value="1"/>
</dbReference>
<dbReference type="SUPFAM" id="SSF56784">
    <property type="entry name" value="HAD-like"/>
    <property type="match status" value="1"/>
</dbReference>
<dbReference type="GO" id="GO:0016787">
    <property type="term" value="F:hydrolase activity"/>
    <property type="evidence" value="ECO:0007669"/>
    <property type="project" value="UniProtKB-KW"/>
</dbReference>
<proteinExistence type="predicted"/>
<comment type="cofactor">
    <cofactor evidence="1">
        <name>Mg(2+)</name>
        <dbReference type="ChEBI" id="CHEBI:18420"/>
    </cofactor>
</comment>
<dbReference type="OrthoDB" id="367448at2"/>
<comment type="caution">
    <text evidence="4">The sequence shown here is derived from an EMBL/GenBank/DDBJ whole genome shotgun (WGS) entry which is preliminary data.</text>
</comment>
<dbReference type="RefSeq" id="WP_130412207.1">
    <property type="nucleotide sequence ID" value="NZ_SHKX01000011.1"/>
</dbReference>
<dbReference type="PANTHER" id="PTHR46470:SF4">
    <property type="entry name" value="5-AMINO-6-(5-PHOSPHO-D-RIBITYLAMINO)URACIL PHOSPHATASE YIGB"/>
    <property type="match status" value="1"/>
</dbReference>
<dbReference type="InterPro" id="IPR023214">
    <property type="entry name" value="HAD_sf"/>
</dbReference>
<evidence type="ECO:0000313" key="4">
    <source>
        <dbReference type="EMBL" id="RZU47049.1"/>
    </source>
</evidence>
<dbReference type="NCBIfam" id="TIGR01509">
    <property type="entry name" value="HAD-SF-IA-v3"/>
    <property type="match status" value="1"/>
</dbReference>
<dbReference type="NCBIfam" id="TIGR01549">
    <property type="entry name" value="HAD-SF-IA-v1"/>
    <property type="match status" value="1"/>
</dbReference>
<organism evidence="4 5">
    <name type="scientific">Fluviicoccus keumensis</name>
    <dbReference type="NCBI Taxonomy" id="1435465"/>
    <lineage>
        <taxon>Bacteria</taxon>
        <taxon>Pseudomonadati</taxon>
        <taxon>Pseudomonadota</taxon>
        <taxon>Gammaproteobacteria</taxon>
        <taxon>Moraxellales</taxon>
        <taxon>Moraxellaceae</taxon>
        <taxon>Fluviicoccus</taxon>
    </lineage>
</organism>
<evidence type="ECO:0000256" key="1">
    <source>
        <dbReference type="ARBA" id="ARBA00001946"/>
    </source>
</evidence>
<dbReference type="InterPro" id="IPR006439">
    <property type="entry name" value="HAD-SF_hydro_IA"/>
</dbReference>
<gene>
    <name evidence="4" type="ORF">EV700_1439</name>
</gene>
<dbReference type="Proteomes" id="UP000292423">
    <property type="component" value="Unassembled WGS sequence"/>
</dbReference>
<name>A0A4Q7ZB63_9GAMM</name>
<keyword evidence="3" id="KW-0460">Magnesium</keyword>
<keyword evidence="5" id="KW-1185">Reference proteome</keyword>